<gene>
    <name evidence="5" type="ORF">C7378_1158</name>
</gene>
<evidence type="ECO:0000259" key="4">
    <source>
        <dbReference type="Pfam" id="PF00534"/>
    </source>
</evidence>
<dbReference type="Gene3D" id="3.40.50.2000">
    <property type="entry name" value="Glycogen Phosphorylase B"/>
    <property type="match status" value="2"/>
</dbReference>
<feature type="domain" description="Glycosyl transferase family 1" evidence="4">
    <location>
        <begin position="204"/>
        <end position="359"/>
    </location>
</feature>
<sequence>MQIVQTVTGTYHHFDLAHELHRHGHLKRVYSTYPWQRLKREGLPRDLVSTFPWLHAPILLAAQRGLLSGRFAANLDYANLELFDRWVAARLPECDAVLALSGSGLHTGKAVQARGGRYLCDRGSSHIRYQDQILTEEYRRYGVDRPACDPRFMRREEAEYAQADAITIPSEFCRRTFLEMGVPAAKLYKASYGVRLDRFWPEGQPPQDEFRILFAGQVSFRKGIPYLLEAFRLFPHPRKRLVIAGAVLGEIKPWLAAQDLSNVTFTGPLPQADLRRQMSTSHVMVLPSIEEGLALVQGQALACGCPLISSLHTGGDDLFTHGVEGFLVPIRSAQAIAERLQQLADDPDLRAQMSAEGLKRVQKMGGVSDYGDRILEIARTIIKG</sequence>
<dbReference type="OrthoDB" id="9806653at2"/>
<dbReference type="PANTHER" id="PTHR12526">
    <property type="entry name" value="GLYCOSYLTRANSFERASE"/>
    <property type="match status" value="1"/>
</dbReference>
<comment type="similarity">
    <text evidence="1">Belongs to the glycosyltransferase group 1 family. Glycosyltransferase 4 subfamily.</text>
</comment>
<name>A0A4R1L5Y0_9BACT</name>
<evidence type="ECO:0000256" key="1">
    <source>
        <dbReference type="ARBA" id="ARBA00009481"/>
    </source>
</evidence>
<dbReference type="PANTHER" id="PTHR12526:SF640">
    <property type="entry name" value="COLANIC ACID BIOSYNTHESIS GLYCOSYLTRANSFERASE WCAL-RELATED"/>
    <property type="match status" value="1"/>
</dbReference>
<organism evidence="5 6">
    <name type="scientific">Acidipila rosea</name>
    <dbReference type="NCBI Taxonomy" id="768535"/>
    <lineage>
        <taxon>Bacteria</taxon>
        <taxon>Pseudomonadati</taxon>
        <taxon>Acidobacteriota</taxon>
        <taxon>Terriglobia</taxon>
        <taxon>Terriglobales</taxon>
        <taxon>Acidobacteriaceae</taxon>
        <taxon>Acidipila</taxon>
    </lineage>
</organism>
<dbReference type="Proteomes" id="UP000295210">
    <property type="component" value="Unassembled WGS sequence"/>
</dbReference>
<evidence type="ECO:0000313" key="6">
    <source>
        <dbReference type="Proteomes" id="UP000295210"/>
    </source>
</evidence>
<dbReference type="RefSeq" id="WP_131993216.1">
    <property type="nucleotide sequence ID" value="NZ_SMGK01000002.1"/>
</dbReference>
<dbReference type="InterPro" id="IPR001296">
    <property type="entry name" value="Glyco_trans_1"/>
</dbReference>
<keyword evidence="3 5" id="KW-0808">Transferase</keyword>
<keyword evidence="2" id="KW-0328">Glycosyltransferase</keyword>
<accession>A0A4R1L5Y0</accession>
<dbReference type="GO" id="GO:0016757">
    <property type="term" value="F:glycosyltransferase activity"/>
    <property type="evidence" value="ECO:0007669"/>
    <property type="project" value="UniProtKB-KW"/>
</dbReference>
<evidence type="ECO:0000256" key="3">
    <source>
        <dbReference type="ARBA" id="ARBA00022679"/>
    </source>
</evidence>
<keyword evidence="6" id="KW-1185">Reference proteome</keyword>
<dbReference type="AlphaFoldDB" id="A0A4R1L5Y0"/>
<evidence type="ECO:0000256" key="2">
    <source>
        <dbReference type="ARBA" id="ARBA00022676"/>
    </source>
</evidence>
<dbReference type="Pfam" id="PF00534">
    <property type="entry name" value="Glycos_transf_1"/>
    <property type="match status" value="1"/>
</dbReference>
<dbReference type="CDD" id="cd03801">
    <property type="entry name" value="GT4_PimA-like"/>
    <property type="match status" value="1"/>
</dbReference>
<dbReference type="SUPFAM" id="SSF53756">
    <property type="entry name" value="UDP-Glycosyltransferase/glycogen phosphorylase"/>
    <property type="match status" value="1"/>
</dbReference>
<comment type="caution">
    <text evidence="5">The sequence shown here is derived from an EMBL/GenBank/DDBJ whole genome shotgun (WGS) entry which is preliminary data.</text>
</comment>
<reference evidence="5 6" key="1">
    <citation type="submission" date="2019-03" db="EMBL/GenBank/DDBJ databases">
        <title>Genomic Encyclopedia of Type Strains, Phase IV (KMG-IV): sequencing the most valuable type-strain genomes for metagenomic binning, comparative biology and taxonomic classification.</title>
        <authorList>
            <person name="Goeker M."/>
        </authorList>
    </citation>
    <scope>NUCLEOTIDE SEQUENCE [LARGE SCALE GENOMIC DNA]</scope>
    <source>
        <strain evidence="5 6">DSM 103428</strain>
    </source>
</reference>
<evidence type="ECO:0000313" key="5">
    <source>
        <dbReference type="EMBL" id="TCK73545.1"/>
    </source>
</evidence>
<protein>
    <submittedName>
        <fullName evidence="5">Glycosyl transferase family 1</fullName>
    </submittedName>
</protein>
<dbReference type="EMBL" id="SMGK01000002">
    <property type="protein sequence ID" value="TCK73545.1"/>
    <property type="molecule type" value="Genomic_DNA"/>
</dbReference>
<proteinExistence type="inferred from homology"/>